<sequence length="701" mass="74330">MNSSPHSSRGRRRVLAVVVAVVSSVVVSNGVLASGAAGLPAVASPAEPSSSAASSAAPDHVVDPDREPLRRVTSTFSGSNGTARRSVSGLVNRYDVHVLAVNTRSGAHGTSASESKAVVKRLDEEYARETAGKYRFVHGSYQSLDLDVVECGVAGWERRLRSRIDRITPQAGSVDAIWVVVAQGPCGFSGQAWVGAPGVHMNAGYFTAGEAMTEPVKRLNRLGTWLDVAVLAHEIGHNLGLEHGLGQGPHTGDAFPGEIQEYGSHASVMGDNNGPVRFSPLELMRLGVWDDRRTASAVGTSGVYTIRSTATSTVDDGIAAVVVPLGDTTHTVITYRNGLGSDWLMRHATAAPYSAECGYARHLHADFEDADWADHDRNNDPAEVCAAAREKQFADARAATTEPVWVRRDNVGVVVESVLERTARGLGHDRSPLVVARPAGLGRWLNERQSYVSGESVKLPGGVRVDVLALEADHATVRVTRPADVGAPVFGVGDRALPCASFYAANGSGSSCVVKAKSTTATVSIDEGAWDDVAVVAAGVDVDGRTVASRTWNTQRPRTLQGGRELNARVTLKAGRHTVTRWLRDASGRTTRSSSTVTVAATTTPGTVRSLKATKVKRTSAKLTWKKPTVTAGGITDYTVKLAWRDARGVKRTTTVRDGVTARTGATLKKLKRGTKYTATVRAKSALGTSKAATVVFRTKR</sequence>
<dbReference type="InterPro" id="IPR024079">
    <property type="entry name" value="MetalloPept_cat_dom_sf"/>
</dbReference>
<reference evidence="6" key="1">
    <citation type="journal article" date="2019" name="Int. J. Syst. Evol. Microbiol.">
        <title>The Global Catalogue of Microorganisms (GCM) 10K type strain sequencing project: providing services to taxonomists for standard genome sequencing and annotation.</title>
        <authorList>
            <consortium name="The Broad Institute Genomics Platform"/>
            <consortium name="The Broad Institute Genome Sequencing Center for Infectious Disease"/>
            <person name="Wu L."/>
            <person name="Ma J."/>
        </authorList>
    </citation>
    <scope>NUCLEOTIDE SEQUENCE [LARGE SCALE GENOMIC DNA]</scope>
    <source>
        <strain evidence="6">DFY28</strain>
    </source>
</reference>
<dbReference type="InterPro" id="IPR003961">
    <property type="entry name" value="FN3_dom"/>
</dbReference>
<comment type="caution">
    <text evidence="5">The sequence shown here is derived from an EMBL/GenBank/DDBJ whole genome shotgun (WGS) entry which is preliminary data.</text>
</comment>
<dbReference type="SMART" id="SM00060">
    <property type="entry name" value="FN3"/>
    <property type="match status" value="1"/>
</dbReference>
<name>A0ABW1QYP9_9ACTN</name>
<proteinExistence type="predicted"/>
<dbReference type="Pfam" id="PF13583">
    <property type="entry name" value="Reprolysin_4"/>
    <property type="match status" value="1"/>
</dbReference>
<dbReference type="InterPro" id="IPR036116">
    <property type="entry name" value="FN3_sf"/>
</dbReference>
<dbReference type="InterPro" id="IPR013783">
    <property type="entry name" value="Ig-like_fold"/>
</dbReference>
<protein>
    <submittedName>
        <fullName evidence="5">Fibronectin type III domain-containing protein</fullName>
    </submittedName>
</protein>
<dbReference type="Gene3D" id="3.40.390.10">
    <property type="entry name" value="Collagenase (Catalytic Domain)"/>
    <property type="match status" value="1"/>
</dbReference>
<accession>A0ABW1QYP9</accession>
<feature type="compositionally biased region" description="Polar residues" evidence="3">
    <location>
        <begin position="72"/>
        <end position="83"/>
    </location>
</feature>
<gene>
    <name evidence="5" type="ORF">ACFPWU_04690</name>
</gene>
<evidence type="ECO:0000256" key="3">
    <source>
        <dbReference type="SAM" id="MobiDB-lite"/>
    </source>
</evidence>
<feature type="domain" description="Fibronectin type-III" evidence="4">
    <location>
        <begin position="607"/>
        <end position="701"/>
    </location>
</feature>
<dbReference type="Pfam" id="PF00041">
    <property type="entry name" value="fn3"/>
    <property type="match status" value="1"/>
</dbReference>
<feature type="compositionally biased region" description="Low complexity" evidence="3">
    <location>
        <begin position="42"/>
        <end position="58"/>
    </location>
</feature>
<keyword evidence="2" id="KW-0624">Polysaccharide degradation</keyword>
<dbReference type="RefSeq" id="WP_128219421.1">
    <property type="nucleotide sequence ID" value="NZ_CP034929.1"/>
</dbReference>
<keyword evidence="2" id="KW-0119">Carbohydrate metabolism</keyword>
<evidence type="ECO:0000256" key="2">
    <source>
        <dbReference type="ARBA" id="ARBA00023326"/>
    </source>
</evidence>
<keyword evidence="6" id="KW-1185">Reference proteome</keyword>
<evidence type="ECO:0000256" key="1">
    <source>
        <dbReference type="ARBA" id="ARBA00023295"/>
    </source>
</evidence>
<organism evidence="5 6">
    <name type="scientific">Nocardioides yefusunii</name>
    <dbReference type="NCBI Taxonomy" id="2500546"/>
    <lineage>
        <taxon>Bacteria</taxon>
        <taxon>Bacillati</taxon>
        <taxon>Actinomycetota</taxon>
        <taxon>Actinomycetes</taxon>
        <taxon>Propionibacteriales</taxon>
        <taxon>Nocardioidaceae</taxon>
        <taxon>Nocardioides</taxon>
    </lineage>
</organism>
<keyword evidence="1" id="KW-0326">Glycosidase</keyword>
<dbReference type="Gene3D" id="2.60.40.10">
    <property type="entry name" value="Immunoglobulins"/>
    <property type="match status" value="1"/>
</dbReference>
<dbReference type="PROSITE" id="PS50853">
    <property type="entry name" value="FN3"/>
    <property type="match status" value="1"/>
</dbReference>
<evidence type="ECO:0000313" key="5">
    <source>
        <dbReference type="EMBL" id="MFC6152960.1"/>
    </source>
</evidence>
<dbReference type="Proteomes" id="UP001596098">
    <property type="component" value="Unassembled WGS sequence"/>
</dbReference>
<dbReference type="EMBL" id="JBHSQI010000002">
    <property type="protein sequence ID" value="MFC6152960.1"/>
    <property type="molecule type" value="Genomic_DNA"/>
</dbReference>
<keyword evidence="1" id="KW-0378">Hydrolase</keyword>
<dbReference type="SUPFAM" id="SSF55486">
    <property type="entry name" value="Metalloproteases ('zincins'), catalytic domain"/>
    <property type="match status" value="1"/>
</dbReference>
<dbReference type="CDD" id="cd00063">
    <property type="entry name" value="FN3"/>
    <property type="match status" value="1"/>
</dbReference>
<evidence type="ECO:0000313" key="6">
    <source>
        <dbReference type="Proteomes" id="UP001596098"/>
    </source>
</evidence>
<feature type="region of interest" description="Disordered" evidence="3">
    <location>
        <begin position="42"/>
        <end position="83"/>
    </location>
</feature>
<feature type="compositionally biased region" description="Basic and acidic residues" evidence="3">
    <location>
        <begin position="60"/>
        <end position="70"/>
    </location>
</feature>
<dbReference type="SUPFAM" id="SSF49265">
    <property type="entry name" value="Fibronectin type III"/>
    <property type="match status" value="1"/>
</dbReference>
<evidence type="ECO:0000259" key="4">
    <source>
        <dbReference type="PROSITE" id="PS50853"/>
    </source>
</evidence>